<dbReference type="AlphaFoldDB" id="A0A319FLS3"/>
<dbReference type="PROSITE" id="PS50011">
    <property type="entry name" value="PROTEIN_KINASE_DOM"/>
    <property type="match status" value="1"/>
</dbReference>
<organism evidence="2 3">
    <name type="scientific">Aspergillus sclerotiicarbonarius (strain CBS 121057 / IBT 28362)</name>
    <dbReference type="NCBI Taxonomy" id="1448318"/>
    <lineage>
        <taxon>Eukaryota</taxon>
        <taxon>Fungi</taxon>
        <taxon>Dikarya</taxon>
        <taxon>Ascomycota</taxon>
        <taxon>Pezizomycotina</taxon>
        <taxon>Eurotiomycetes</taxon>
        <taxon>Eurotiomycetidae</taxon>
        <taxon>Eurotiales</taxon>
        <taxon>Aspergillaceae</taxon>
        <taxon>Aspergillus</taxon>
        <taxon>Aspergillus subgen. Circumdati</taxon>
    </lineage>
</organism>
<protein>
    <recommendedName>
        <fullName evidence="1">Protein kinase domain-containing protein</fullName>
    </recommendedName>
</protein>
<dbReference type="GO" id="GO:0004672">
    <property type="term" value="F:protein kinase activity"/>
    <property type="evidence" value="ECO:0007669"/>
    <property type="project" value="InterPro"/>
</dbReference>
<dbReference type="GO" id="GO:0005524">
    <property type="term" value="F:ATP binding"/>
    <property type="evidence" value="ECO:0007669"/>
    <property type="project" value="InterPro"/>
</dbReference>
<proteinExistence type="predicted"/>
<evidence type="ECO:0000313" key="3">
    <source>
        <dbReference type="Proteomes" id="UP000248423"/>
    </source>
</evidence>
<accession>A0A319FLS3</accession>
<dbReference type="InterPro" id="IPR000719">
    <property type="entry name" value="Prot_kinase_dom"/>
</dbReference>
<name>A0A319FLS3_ASPSB</name>
<keyword evidence="3" id="KW-1185">Reference proteome</keyword>
<evidence type="ECO:0000313" key="2">
    <source>
        <dbReference type="EMBL" id="PYI09833.1"/>
    </source>
</evidence>
<dbReference type="VEuPathDB" id="FungiDB:BO78DRAFT_362358"/>
<sequence>MHATTAKPLGVGPDVLKFCASLQHSQASSIYEVMLNNDRYCLKVYHDNGDPGYAQDGRDLNRFRCEINAYGNLQVGGVCRKGVVPRYIGYIDQIDPALYRPHLDHFANDINKPRGILLEFLPNTERLNCVNYSDNRFQVAMQGLKEIHQAKVLHNDPYPRNILIVHGDPERIVWVDFDVSMSYSDSQLQDGRVQMWFEEEIKWAANFGSLLRKDQERGEAPNLKYY</sequence>
<dbReference type="OrthoDB" id="4185642at2759"/>
<evidence type="ECO:0000259" key="1">
    <source>
        <dbReference type="PROSITE" id="PS50011"/>
    </source>
</evidence>
<dbReference type="InterPro" id="IPR011009">
    <property type="entry name" value="Kinase-like_dom_sf"/>
</dbReference>
<feature type="domain" description="Protein kinase" evidence="1">
    <location>
        <begin position="16"/>
        <end position="226"/>
    </location>
</feature>
<reference evidence="2 3" key="1">
    <citation type="submission" date="2018-02" db="EMBL/GenBank/DDBJ databases">
        <title>The genomes of Aspergillus section Nigri reveals drivers in fungal speciation.</title>
        <authorList>
            <consortium name="DOE Joint Genome Institute"/>
            <person name="Vesth T.C."/>
            <person name="Nybo J."/>
            <person name="Theobald S."/>
            <person name="Brandl J."/>
            <person name="Frisvad J.C."/>
            <person name="Nielsen K.F."/>
            <person name="Lyhne E.K."/>
            <person name="Kogle M.E."/>
            <person name="Kuo A."/>
            <person name="Riley R."/>
            <person name="Clum A."/>
            <person name="Nolan M."/>
            <person name="Lipzen A."/>
            <person name="Salamov A."/>
            <person name="Henrissat B."/>
            <person name="Wiebenga A."/>
            <person name="De vries R.P."/>
            <person name="Grigoriev I.V."/>
            <person name="Mortensen U.H."/>
            <person name="Andersen M.R."/>
            <person name="Baker S.E."/>
        </authorList>
    </citation>
    <scope>NUCLEOTIDE SEQUENCE [LARGE SCALE GENOMIC DNA]</scope>
    <source>
        <strain evidence="2 3">CBS 121057</strain>
    </source>
</reference>
<dbReference type="EMBL" id="KZ826325">
    <property type="protein sequence ID" value="PYI09833.1"/>
    <property type="molecule type" value="Genomic_DNA"/>
</dbReference>
<dbReference type="Gene3D" id="1.10.510.10">
    <property type="entry name" value="Transferase(Phosphotransferase) domain 1"/>
    <property type="match status" value="1"/>
</dbReference>
<dbReference type="Proteomes" id="UP000248423">
    <property type="component" value="Unassembled WGS sequence"/>
</dbReference>
<dbReference type="SUPFAM" id="SSF56112">
    <property type="entry name" value="Protein kinase-like (PK-like)"/>
    <property type="match status" value="1"/>
</dbReference>
<gene>
    <name evidence="2" type="ORF">BO78DRAFT_362358</name>
</gene>
<dbReference type="STRING" id="1448318.A0A319FLS3"/>